<protein>
    <recommendedName>
        <fullName evidence="6 7">Small ribosomal subunit protein bS20</fullName>
    </recommendedName>
</protein>
<keyword evidence="2 7" id="KW-0699">rRNA-binding</keyword>
<comment type="similarity">
    <text evidence="1 7">Belongs to the bacterial ribosomal protein bS20 family.</text>
</comment>
<proteinExistence type="inferred from homology"/>
<evidence type="ECO:0000256" key="6">
    <source>
        <dbReference type="ARBA" id="ARBA00035136"/>
    </source>
</evidence>
<dbReference type="PANTHER" id="PTHR33398">
    <property type="entry name" value="30S RIBOSOMAL PROTEIN S20"/>
    <property type="match status" value="1"/>
</dbReference>
<comment type="function">
    <text evidence="7">Binds directly to 16S ribosomal RNA.</text>
</comment>
<dbReference type="HAMAP" id="MF_00500">
    <property type="entry name" value="Ribosomal_bS20"/>
    <property type="match status" value="1"/>
</dbReference>
<dbReference type="NCBIfam" id="TIGR00029">
    <property type="entry name" value="S20"/>
    <property type="match status" value="1"/>
</dbReference>
<evidence type="ECO:0000256" key="1">
    <source>
        <dbReference type="ARBA" id="ARBA00007634"/>
    </source>
</evidence>
<dbReference type="EMBL" id="MHWT01000023">
    <property type="protein sequence ID" value="OHB12049.1"/>
    <property type="molecule type" value="Genomic_DNA"/>
</dbReference>
<accession>A0A1G2URR1</accession>
<evidence type="ECO:0000256" key="7">
    <source>
        <dbReference type="HAMAP-Rule" id="MF_00500"/>
    </source>
</evidence>
<dbReference type="InterPro" id="IPR036510">
    <property type="entry name" value="Ribosomal_bS20_sf"/>
</dbReference>
<dbReference type="GO" id="GO:0006412">
    <property type="term" value="P:translation"/>
    <property type="evidence" value="ECO:0007669"/>
    <property type="project" value="UniProtKB-UniRule"/>
</dbReference>
<keyword evidence="5 7" id="KW-0687">Ribonucleoprotein</keyword>
<evidence type="ECO:0000256" key="4">
    <source>
        <dbReference type="ARBA" id="ARBA00022980"/>
    </source>
</evidence>
<organism evidence="8 9">
    <name type="scientific">Candidatus Zambryskibacteria bacterium RIFCSPLOWO2_12_FULL_39_23</name>
    <dbReference type="NCBI Taxonomy" id="1802776"/>
    <lineage>
        <taxon>Bacteria</taxon>
        <taxon>Candidatus Zambryskiibacteriota</taxon>
    </lineage>
</organism>
<name>A0A1G2URR1_9BACT</name>
<comment type="caution">
    <text evidence="8">The sequence shown here is derived from an EMBL/GenBank/DDBJ whole genome shotgun (WGS) entry which is preliminary data.</text>
</comment>
<evidence type="ECO:0000313" key="8">
    <source>
        <dbReference type="EMBL" id="OHB12049.1"/>
    </source>
</evidence>
<dbReference type="GO" id="GO:0003735">
    <property type="term" value="F:structural constituent of ribosome"/>
    <property type="evidence" value="ECO:0007669"/>
    <property type="project" value="InterPro"/>
</dbReference>
<dbReference type="Gene3D" id="1.20.58.110">
    <property type="entry name" value="Ribosomal protein S20"/>
    <property type="match status" value="1"/>
</dbReference>
<gene>
    <name evidence="7" type="primary">rpsT</name>
    <name evidence="8" type="ORF">A3G99_03045</name>
</gene>
<evidence type="ECO:0000256" key="3">
    <source>
        <dbReference type="ARBA" id="ARBA00022884"/>
    </source>
</evidence>
<evidence type="ECO:0000256" key="2">
    <source>
        <dbReference type="ARBA" id="ARBA00022730"/>
    </source>
</evidence>
<dbReference type="InterPro" id="IPR002583">
    <property type="entry name" value="Ribosomal_bS20"/>
</dbReference>
<dbReference type="Proteomes" id="UP000176558">
    <property type="component" value="Unassembled WGS sequence"/>
</dbReference>
<keyword evidence="3 7" id="KW-0694">RNA-binding</keyword>
<dbReference type="PANTHER" id="PTHR33398:SF1">
    <property type="entry name" value="SMALL RIBOSOMAL SUBUNIT PROTEIN BS20C"/>
    <property type="match status" value="1"/>
</dbReference>
<dbReference type="GO" id="GO:0070181">
    <property type="term" value="F:small ribosomal subunit rRNA binding"/>
    <property type="evidence" value="ECO:0007669"/>
    <property type="project" value="TreeGrafter"/>
</dbReference>
<dbReference type="GO" id="GO:0015935">
    <property type="term" value="C:small ribosomal subunit"/>
    <property type="evidence" value="ECO:0007669"/>
    <property type="project" value="TreeGrafter"/>
</dbReference>
<dbReference type="SUPFAM" id="SSF46992">
    <property type="entry name" value="Ribosomal protein S20"/>
    <property type="match status" value="1"/>
</dbReference>
<dbReference type="Pfam" id="PF01649">
    <property type="entry name" value="Ribosomal_S20p"/>
    <property type="match status" value="1"/>
</dbReference>
<evidence type="ECO:0000256" key="5">
    <source>
        <dbReference type="ARBA" id="ARBA00023274"/>
    </source>
</evidence>
<sequence>MPITQSAKKALRNSKRKRGFNTVKKELINKTIKKIKKLISEKKIKEAKALMPEVQKILDKSVKTGLLKANTAARKKSRISRMIKKVF</sequence>
<dbReference type="AlphaFoldDB" id="A0A1G2URR1"/>
<reference evidence="8 9" key="1">
    <citation type="journal article" date="2016" name="Nat. Commun.">
        <title>Thousands of microbial genomes shed light on interconnected biogeochemical processes in an aquifer system.</title>
        <authorList>
            <person name="Anantharaman K."/>
            <person name="Brown C.T."/>
            <person name="Hug L.A."/>
            <person name="Sharon I."/>
            <person name="Castelle C.J."/>
            <person name="Probst A.J."/>
            <person name="Thomas B.C."/>
            <person name="Singh A."/>
            <person name="Wilkins M.J."/>
            <person name="Karaoz U."/>
            <person name="Brodie E.L."/>
            <person name="Williams K.H."/>
            <person name="Hubbard S.S."/>
            <person name="Banfield J.F."/>
        </authorList>
    </citation>
    <scope>NUCLEOTIDE SEQUENCE [LARGE SCALE GENOMIC DNA]</scope>
</reference>
<keyword evidence="4 7" id="KW-0689">Ribosomal protein</keyword>
<evidence type="ECO:0000313" key="9">
    <source>
        <dbReference type="Proteomes" id="UP000176558"/>
    </source>
</evidence>